<feature type="domain" description="Methyltransferase type 11" evidence="1">
    <location>
        <begin position="53"/>
        <end position="138"/>
    </location>
</feature>
<accession>A0A1F6DHF0</accession>
<evidence type="ECO:0000313" key="2">
    <source>
        <dbReference type="EMBL" id="OGG60737.1"/>
    </source>
</evidence>
<organism evidence="2 3">
    <name type="scientific">Candidatus Kaiserbacteria bacterium RIFCSPHIGHO2_02_FULL_49_16</name>
    <dbReference type="NCBI Taxonomy" id="1798490"/>
    <lineage>
        <taxon>Bacteria</taxon>
        <taxon>Candidatus Kaiseribacteriota</taxon>
    </lineage>
</organism>
<protein>
    <recommendedName>
        <fullName evidence="1">Methyltransferase type 11 domain-containing protein</fullName>
    </recommendedName>
</protein>
<dbReference type="AlphaFoldDB" id="A0A1F6DHF0"/>
<evidence type="ECO:0000259" key="1">
    <source>
        <dbReference type="Pfam" id="PF08241"/>
    </source>
</evidence>
<dbReference type="InterPro" id="IPR029063">
    <property type="entry name" value="SAM-dependent_MTases_sf"/>
</dbReference>
<proteinExistence type="predicted"/>
<name>A0A1F6DHF0_9BACT</name>
<evidence type="ECO:0000313" key="3">
    <source>
        <dbReference type="Proteomes" id="UP000178042"/>
    </source>
</evidence>
<dbReference type="InterPro" id="IPR020027">
    <property type="entry name" value="Pseudamin_synth-assoc_MeTrfase"/>
</dbReference>
<dbReference type="GO" id="GO:0008757">
    <property type="term" value="F:S-adenosylmethionine-dependent methyltransferase activity"/>
    <property type="evidence" value="ECO:0007669"/>
    <property type="project" value="InterPro"/>
</dbReference>
<dbReference type="Gene3D" id="3.40.50.150">
    <property type="entry name" value="Vaccinia Virus protein VP39"/>
    <property type="match status" value="1"/>
</dbReference>
<reference evidence="2 3" key="1">
    <citation type="journal article" date="2016" name="Nat. Commun.">
        <title>Thousands of microbial genomes shed light on interconnected biogeochemical processes in an aquifer system.</title>
        <authorList>
            <person name="Anantharaman K."/>
            <person name="Brown C.T."/>
            <person name="Hug L.A."/>
            <person name="Sharon I."/>
            <person name="Castelle C.J."/>
            <person name="Probst A.J."/>
            <person name="Thomas B.C."/>
            <person name="Singh A."/>
            <person name="Wilkins M.J."/>
            <person name="Karaoz U."/>
            <person name="Brodie E.L."/>
            <person name="Williams K.H."/>
            <person name="Hubbard S.S."/>
            <person name="Banfield J.F."/>
        </authorList>
    </citation>
    <scope>NUCLEOTIDE SEQUENCE [LARGE SCALE GENOMIC DNA]</scope>
</reference>
<dbReference type="NCBIfam" id="TIGR03587">
    <property type="entry name" value="Pse_Me-ase"/>
    <property type="match status" value="1"/>
</dbReference>
<comment type="caution">
    <text evidence="2">The sequence shown here is derived from an EMBL/GenBank/DDBJ whole genome shotgun (WGS) entry which is preliminary data.</text>
</comment>
<dbReference type="SUPFAM" id="SSF53335">
    <property type="entry name" value="S-adenosyl-L-methionine-dependent methyltransferases"/>
    <property type="match status" value="1"/>
</dbReference>
<dbReference type="CDD" id="cd02440">
    <property type="entry name" value="AdoMet_MTases"/>
    <property type="match status" value="1"/>
</dbReference>
<dbReference type="InterPro" id="IPR013216">
    <property type="entry name" value="Methyltransf_11"/>
</dbReference>
<dbReference type="EMBL" id="MFLD01000008">
    <property type="protein sequence ID" value="OGG60737.1"/>
    <property type="molecule type" value="Genomic_DNA"/>
</dbReference>
<sequence>MSHWAGEHGNAYVDRNPHSPAQMNKLYKKDYGVTRTYMNEEFLGRLGTELSILEFGANVGTQLQFLRERGFSRLLGIDINQHAVKVAKRLHPDVDVIAGSGFDAPFKDGSFEFVFTSGVLIHISPNDIKKIMNEMHRVSSRYIWGFEYYAPKYAEVTYRGKKDLLWKTDFAGLFLNEFPGLKLVKEAKYPMTDGVNVSQMYLLEKIK</sequence>
<dbReference type="Pfam" id="PF08241">
    <property type="entry name" value="Methyltransf_11"/>
    <property type="match status" value="1"/>
</dbReference>
<dbReference type="Proteomes" id="UP000178042">
    <property type="component" value="Unassembled WGS sequence"/>
</dbReference>
<gene>
    <name evidence="2" type="ORF">A3C86_01650</name>
</gene>